<protein>
    <submittedName>
        <fullName evidence="2">AAA family ATPase</fullName>
    </submittedName>
</protein>
<keyword evidence="3" id="KW-1185">Reference proteome</keyword>
<dbReference type="InterPro" id="IPR052934">
    <property type="entry name" value="Methyl-DNA_Rec/Restrict_Enz"/>
</dbReference>
<dbReference type="Pfam" id="PF07728">
    <property type="entry name" value="AAA_5"/>
    <property type="match status" value="1"/>
</dbReference>
<evidence type="ECO:0000313" key="3">
    <source>
        <dbReference type="Proteomes" id="UP000516404"/>
    </source>
</evidence>
<dbReference type="GO" id="GO:0016887">
    <property type="term" value="F:ATP hydrolysis activity"/>
    <property type="evidence" value="ECO:0007669"/>
    <property type="project" value="InterPro"/>
</dbReference>
<name>A0A7H2BGZ5_9MICC</name>
<dbReference type="InterPro" id="IPR027417">
    <property type="entry name" value="P-loop_NTPase"/>
</dbReference>
<dbReference type="EMBL" id="CP061539">
    <property type="protein sequence ID" value="QNV38941.1"/>
    <property type="molecule type" value="Genomic_DNA"/>
</dbReference>
<proteinExistence type="predicted"/>
<dbReference type="Gene3D" id="3.40.50.300">
    <property type="entry name" value="P-loop containing nucleotide triphosphate hydrolases"/>
    <property type="match status" value="1"/>
</dbReference>
<dbReference type="PANTHER" id="PTHR37291">
    <property type="entry name" value="5-METHYLCYTOSINE-SPECIFIC RESTRICTION ENZYME B"/>
    <property type="match status" value="1"/>
</dbReference>
<dbReference type="SMART" id="SM00382">
    <property type="entry name" value="AAA"/>
    <property type="match status" value="1"/>
</dbReference>
<dbReference type="InterPro" id="IPR003593">
    <property type="entry name" value="AAA+_ATPase"/>
</dbReference>
<dbReference type="KEGG" id="rter:IDM49_10810"/>
<reference evidence="2 3" key="1">
    <citation type="submission" date="2020-09" db="EMBL/GenBank/DDBJ databases">
        <title>Investigation of environmental microbes.</title>
        <authorList>
            <person name="Ou Y."/>
            <person name="Kang Q."/>
        </authorList>
    </citation>
    <scope>NUCLEOTIDE SEQUENCE [LARGE SCALE GENOMIC DNA]</scope>
    <source>
        <strain evidence="2 3">KJZ-14</strain>
    </source>
</reference>
<feature type="domain" description="AAA+ ATPase" evidence="1">
    <location>
        <begin position="126"/>
        <end position="384"/>
    </location>
</feature>
<dbReference type="AlphaFoldDB" id="A0A7H2BGZ5"/>
<evidence type="ECO:0000313" key="2">
    <source>
        <dbReference type="EMBL" id="QNV38941.1"/>
    </source>
</evidence>
<gene>
    <name evidence="2" type="ORF">IDM49_10810</name>
</gene>
<sequence>MIFKFPSEKVSSNELIARWGKKDKNGKREFCVPTTEAVSKIKISSSDEVFESFPKLSKHLNVIKGRGQVNSFHEIIKYLEKGKLDPFEIEFIYEEKGLTEPVSVDSDERNGETMENFEKIIKHLHLDKNVIVEGVAGSGKSHLLSSLRKAYVNKSVSGEEKYRIKVSNQNDSSDEVNDLDGYESLYGEDGDRIEVVVFHPSTSYEEFVSGIRPNFMKNHENKDDFVTQEGIFIEHCNKAVANPDKKFLLFIDEINRANTSRVFGDLMLIIESSKRTIFVDGGDPSAKDVYNFGSLIAKESNASDLNYIRLQTPVVKKYYDNNEIVDELSEKDESNKGREIKKVVFDKLVVPSNLHVLGTMNTTDRSVGTIDLALRRRFHWVTQHPYTAEELKDALEKNGETYPEEIATWYEKANSVLLDRVGPDARLGHAYFFDKDDDEEAIAEALLNQLKEVAFTFNISQTILDEIGAVNGKKILIRGSGLGARPDVVDES</sequence>
<evidence type="ECO:0000259" key="1">
    <source>
        <dbReference type="SMART" id="SM00382"/>
    </source>
</evidence>
<dbReference type="InterPro" id="IPR011704">
    <property type="entry name" value="ATPase_dyneun-rel_AAA"/>
</dbReference>
<dbReference type="PANTHER" id="PTHR37291:SF1">
    <property type="entry name" value="TYPE IV METHYL-DIRECTED RESTRICTION ENZYME ECOKMCRB SUBUNIT"/>
    <property type="match status" value="1"/>
</dbReference>
<organism evidence="2 3">
    <name type="scientific">Rothia terrae</name>
    <dbReference type="NCBI Taxonomy" id="396015"/>
    <lineage>
        <taxon>Bacteria</taxon>
        <taxon>Bacillati</taxon>
        <taxon>Actinomycetota</taxon>
        <taxon>Actinomycetes</taxon>
        <taxon>Micrococcales</taxon>
        <taxon>Micrococcaceae</taxon>
        <taxon>Rothia</taxon>
    </lineage>
</organism>
<dbReference type="GO" id="GO:0005524">
    <property type="term" value="F:ATP binding"/>
    <property type="evidence" value="ECO:0007669"/>
    <property type="project" value="InterPro"/>
</dbReference>
<dbReference type="SUPFAM" id="SSF52540">
    <property type="entry name" value="P-loop containing nucleoside triphosphate hydrolases"/>
    <property type="match status" value="1"/>
</dbReference>
<accession>A0A7H2BGZ5</accession>
<dbReference type="Proteomes" id="UP000516404">
    <property type="component" value="Chromosome"/>
</dbReference>